<dbReference type="EMBL" id="JAEKNR010000249">
    <property type="protein sequence ID" value="MBJ7601539.1"/>
    <property type="molecule type" value="Genomic_DNA"/>
</dbReference>
<keyword evidence="3 8" id="KW-0812">Transmembrane</keyword>
<keyword evidence="5 8" id="KW-0472">Membrane</keyword>
<feature type="transmembrane region" description="Helical" evidence="8">
    <location>
        <begin position="36"/>
        <end position="57"/>
    </location>
</feature>
<dbReference type="Pfam" id="PF13515">
    <property type="entry name" value="FUSC_2"/>
    <property type="match status" value="1"/>
</dbReference>
<dbReference type="AlphaFoldDB" id="A0A934K7P8"/>
<dbReference type="Proteomes" id="UP000612893">
    <property type="component" value="Unassembled WGS sequence"/>
</dbReference>
<dbReference type="RefSeq" id="WP_338205802.1">
    <property type="nucleotide sequence ID" value="NZ_JAEKNR010000249.1"/>
</dbReference>
<dbReference type="PANTHER" id="PTHR30509:SF9">
    <property type="entry name" value="MULTIDRUG RESISTANCE PROTEIN MDTO"/>
    <property type="match status" value="1"/>
</dbReference>
<keyword evidence="4 8" id="KW-1133">Transmembrane helix</keyword>
<dbReference type="InterPro" id="IPR036086">
    <property type="entry name" value="ParB/Sulfiredoxin_sf"/>
</dbReference>
<name>A0A934K7P8_9BACT</name>
<keyword evidence="2" id="KW-1003">Cell membrane</keyword>
<dbReference type="GO" id="GO:0005886">
    <property type="term" value="C:plasma membrane"/>
    <property type="evidence" value="ECO:0007669"/>
    <property type="project" value="UniProtKB-SubCell"/>
</dbReference>
<evidence type="ECO:0000256" key="7">
    <source>
        <dbReference type="SAM" id="MobiDB-lite"/>
    </source>
</evidence>
<accession>A0A934K7P8</accession>
<sequence>MDLVRGAAGAAERRGTGAIKTRLRYLAWRLAEPPGFLPPLVVLSFKVALGSGLAWALGQAFGFKTPWDAVLAVIILMQGHAYGSLLNALQFLLGVFAGLILGLLALHYLGLSAPVLAAIMFVTLLMGGWLKITRLGFNNQIAISALLVLASGSNANVARFWETILGGVVGVAVAALLWPPNPVSRLRQEFREASRKIKSDLLRSLELAGRGEEAEAQRRQVRANSEHVDGVVAEILPAEDALRWNPWHSGRMSDLSRLEERLRLIGYLYRTVRAMARQAAEAPRAGESAEHEWEAGRPHLVAAGGAAVEAIERRLVAEDVEEAVSRGHDEVALFAASAPRERHAVALAAALDDLLRDIAGWHAPNEVDPEQQLVSRIVRRLGGRRPQSSVAALGELEFEEERQQAIRQDITSRVTRRPRTAPPMESVVEAAGIAGQVDRGVQHIPLAQIKGTDIRSQDFDASFQPRSRGLRQQWVQAFTLMEQGVEPPPIDVYKVGEVYFVKDGQTRVSVARHLGWDTIRANVVEVTTRAPVGSEINPEELLKAAEYSRFLEETQLDVNRPGARLECSQLGRYDKILEHILGHRYFLGLDRGYEVPVPEAAASWYDSVYRPAMDVARSHHLVQRLPRWTETDIYLALTKIWLDLQEEGLPSGPESAANLLVAETNTSERIRKVASTRPLARFTAPPRVRLSVLSSGGAGSAPAGARAARRTTTRSGAERPARG</sequence>
<organism evidence="10 11">
    <name type="scientific">Candidatus Nephthysia bennettiae</name>
    <dbReference type="NCBI Taxonomy" id="3127016"/>
    <lineage>
        <taxon>Bacteria</taxon>
        <taxon>Bacillati</taxon>
        <taxon>Candidatus Dormiibacterota</taxon>
        <taxon>Candidatus Dormibacteria</taxon>
        <taxon>Candidatus Dormibacterales</taxon>
        <taxon>Candidatus Dormibacteraceae</taxon>
        <taxon>Candidatus Nephthysia</taxon>
    </lineage>
</organism>
<proteinExistence type="inferred from homology"/>
<evidence type="ECO:0000313" key="11">
    <source>
        <dbReference type="Proteomes" id="UP000612893"/>
    </source>
</evidence>
<evidence type="ECO:0000313" key="10">
    <source>
        <dbReference type="EMBL" id="MBJ7601539.1"/>
    </source>
</evidence>
<feature type="domain" description="Integral membrane bound transporter" evidence="9">
    <location>
        <begin position="53"/>
        <end position="173"/>
    </location>
</feature>
<evidence type="ECO:0000256" key="5">
    <source>
        <dbReference type="ARBA" id="ARBA00023136"/>
    </source>
</evidence>
<keyword evidence="11" id="KW-1185">Reference proteome</keyword>
<evidence type="ECO:0000256" key="2">
    <source>
        <dbReference type="ARBA" id="ARBA00022475"/>
    </source>
</evidence>
<protein>
    <submittedName>
        <fullName evidence="10">FUSC family protein</fullName>
    </submittedName>
</protein>
<feature type="transmembrane region" description="Helical" evidence="8">
    <location>
        <begin position="160"/>
        <end position="178"/>
    </location>
</feature>
<evidence type="ECO:0000256" key="1">
    <source>
        <dbReference type="ARBA" id="ARBA00004651"/>
    </source>
</evidence>
<dbReference type="PANTHER" id="PTHR30509">
    <property type="entry name" value="P-HYDROXYBENZOIC ACID EFFLUX PUMP SUBUNIT-RELATED"/>
    <property type="match status" value="1"/>
</dbReference>
<gene>
    <name evidence="10" type="ORF">JF922_26115</name>
</gene>
<comment type="caution">
    <text evidence="10">The sequence shown here is derived from an EMBL/GenBank/DDBJ whole genome shotgun (WGS) entry which is preliminary data.</text>
</comment>
<evidence type="ECO:0000256" key="6">
    <source>
        <dbReference type="ARBA" id="ARBA00043993"/>
    </source>
</evidence>
<dbReference type="InterPro" id="IPR049453">
    <property type="entry name" value="Memb_transporter_dom"/>
</dbReference>
<feature type="region of interest" description="Disordered" evidence="7">
    <location>
        <begin position="692"/>
        <end position="723"/>
    </location>
</feature>
<reference evidence="10" key="1">
    <citation type="submission" date="2020-10" db="EMBL/GenBank/DDBJ databases">
        <title>Ca. Dormibacterota MAGs.</title>
        <authorList>
            <person name="Montgomery K."/>
        </authorList>
    </citation>
    <scope>NUCLEOTIDE SEQUENCE [LARGE SCALE GENOMIC DNA]</scope>
    <source>
        <strain evidence="10">SC8812_S17_10</strain>
    </source>
</reference>
<evidence type="ECO:0000256" key="3">
    <source>
        <dbReference type="ARBA" id="ARBA00022692"/>
    </source>
</evidence>
<evidence type="ECO:0000259" key="9">
    <source>
        <dbReference type="Pfam" id="PF13515"/>
    </source>
</evidence>
<evidence type="ECO:0000256" key="8">
    <source>
        <dbReference type="SAM" id="Phobius"/>
    </source>
</evidence>
<comment type="similarity">
    <text evidence="6">Belongs to the YccS/YhfK family.</text>
</comment>
<dbReference type="SUPFAM" id="SSF110849">
    <property type="entry name" value="ParB/Sulfiredoxin"/>
    <property type="match status" value="1"/>
</dbReference>
<comment type="subcellular location">
    <subcellularLocation>
        <location evidence="1">Cell membrane</location>
        <topology evidence="1">Multi-pass membrane protein</topology>
    </subcellularLocation>
</comment>
<evidence type="ECO:0000256" key="4">
    <source>
        <dbReference type="ARBA" id="ARBA00022989"/>
    </source>
</evidence>